<name>A0A6C0BNZ2_9ZZZZ</name>
<protein>
    <submittedName>
        <fullName evidence="1">Uncharacterized protein</fullName>
    </submittedName>
</protein>
<accession>A0A6C0BNZ2</accession>
<proteinExistence type="predicted"/>
<sequence>MSCRPAPFAPITYENPNVTFTRLNPETACPPPRWVQHMQLPPIRYTGPGQLGGLRPLDSYSPQYLKSQMLRAQNSYR</sequence>
<dbReference type="EMBL" id="MN739209">
    <property type="protein sequence ID" value="QHS93760.1"/>
    <property type="molecule type" value="Genomic_DNA"/>
</dbReference>
<reference evidence="1" key="1">
    <citation type="journal article" date="2020" name="Nature">
        <title>Giant virus diversity and host interactions through global metagenomics.</title>
        <authorList>
            <person name="Schulz F."/>
            <person name="Roux S."/>
            <person name="Paez-Espino D."/>
            <person name="Jungbluth S."/>
            <person name="Walsh D.A."/>
            <person name="Denef V.J."/>
            <person name="McMahon K.D."/>
            <person name="Konstantinidis K.T."/>
            <person name="Eloe-Fadrosh E.A."/>
            <person name="Kyrpides N.C."/>
            <person name="Woyke T."/>
        </authorList>
    </citation>
    <scope>NUCLEOTIDE SEQUENCE</scope>
    <source>
        <strain evidence="1">GVMAG-M-3300018080-19</strain>
    </source>
</reference>
<organism evidence="1">
    <name type="scientific">viral metagenome</name>
    <dbReference type="NCBI Taxonomy" id="1070528"/>
    <lineage>
        <taxon>unclassified sequences</taxon>
        <taxon>metagenomes</taxon>
        <taxon>organismal metagenomes</taxon>
    </lineage>
</organism>
<dbReference type="AlphaFoldDB" id="A0A6C0BNZ2"/>
<evidence type="ECO:0000313" key="1">
    <source>
        <dbReference type="EMBL" id="QHS93760.1"/>
    </source>
</evidence>